<protein>
    <recommendedName>
        <fullName evidence="4">Lipoprotein</fullName>
    </recommendedName>
</protein>
<evidence type="ECO:0000313" key="2">
    <source>
        <dbReference type="EMBL" id="MCZ0805609.1"/>
    </source>
</evidence>
<organism evidence="2 3">
    <name type="scientific">Brevibacillus laterosporus</name>
    <name type="common">Bacillus laterosporus</name>
    <dbReference type="NCBI Taxonomy" id="1465"/>
    <lineage>
        <taxon>Bacteria</taxon>
        <taxon>Bacillati</taxon>
        <taxon>Bacillota</taxon>
        <taxon>Bacilli</taxon>
        <taxon>Bacillales</taxon>
        <taxon>Paenibacillaceae</taxon>
        <taxon>Brevibacillus</taxon>
    </lineage>
</organism>
<gene>
    <name evidence="2" type="ORF">O0554_01570</name>
</gene>
<evidence type="ECO:0000313" key="3">
    <source>
        <dbReference type="Proteomes" id="UP001077662"/>
    </source>
</evidence>
<reference evidence="2" key="1">
    <citation type="submission" date="2022-09" db="EMBL/GenBank/DDBJ databases">
        <title>Genome analysis and characterization of larvicidal activity of Brevibacillus strains.</title>
        <authorList>
            <person name="Patrusheva E.V."/>
            <person name="Izotova A.O."/>
            <person name="Toshchakov S.V."/>
            <person name="Sineoky S.P."/>
        </authorList>
    </citation>
    <scope>NUCLEOTIDE SEQUENCE</scope>
    <source>
        <strain evidence="2">VKPM_B-13247</strain>
    </source>
</reference>
<name>A0AAP3DC13_BRELA</name>
<feature type="signal peptide" evidence="1">
    <location>
        <begin position="1"/>
        <end position="19"/>
    </location>
</feature>
<evidence type="ECO:0008006" key="4">
    <source>
        <dbReference type="Google" id="ProtNLM"/>
    </source>
</evidence>
<dbReference type="RefSeq" id="WP_119733204.1">
    <property type="nucleotide sequence ID" value="NZ_CP032410.1"/>
</dbReference>
<dbReference type="Proteomes" id="UP001077662">
    <property type="component" value="Unassembled WGS sequence"/>
</dbReference>
<feature type="chain" id="PRO_5042928787" description="Lipoprotein" evidence="1">
    <location>
        <begin position="20"/>
        <end position="135"/>
    </location>
</feature>
<keyword evidence="1" id="KW-0732">Signal</keyword>
<evidence type="ECO:0000256" key="1">
    <source>
        <dbReference type="SAM" id="SignalP"/>
    </source>
</evidence>
<dbReference type="AlphaFoldDB" id="A0AAP3DC13"/>
<proteinExistence type="predicted"/>
<dbReference type="EMBL" id="JAPTNE010000002">
    <property type="protein sequence ID" value="MCZ0805609.1"/>
    <property type="molecule type" value="Genomic_DNA"/>
</dbReference>
<comment type="caution">
    <text evidence="2">The sequence shown here is derived from an EMBL/GenBank/DDBJ whole genome shotgun (WGS) entry which is preliminary data.</text>
</comment>
<dbReference type="PROSITE" id="PS51257">
    <property type="entry name" value="PROKAR_LIPOPROTEIN"/>
    <property type="match status" value="1"/>
</dbReference>
<accession>A0AAP3DC13</accession>
<sequence length="135" mass="14813">MKKQTYLMFPLMTSLLVTGCGPAAISGNVNEVVPQNNQTVAAYKAFTFDVDPETFEVWVMKDGVKERVSEPLAKQTVTNLTKTADAVSWTYPDQQVKVKLTKGKNDLHVKITSTASSPNHFINRAVKPLALAMGI</sequence>